<keyword evidence="1" id="KW-1133">Transmembrane helix</keyword>
<proteinExistence type="predicted"/>
<comment type="caution">
    <text evidence="2">The sequence shown here is derived from an EMBL/GenBank/DDBJ whole genome shotgun (WGS) entry which is preliminary data.</text>
</comment>
<reference evidence="2 3" key="1">
    <citation type="submission" date="2016-01" db="EMBL/GenBank/DDBJ databases">
        <title>Investigation of taxonomic status of Bacillus aminovorans.</title>
        <authorList>
            <person name="Verma A."/>
            <person name="Pal Y."/>
            <person name="Krishnamurthi S."/>
        </authorList>
    </citation>
    <scope>NUCLEOTIDE SEQUENCE [LARGE SCALE GENOMIC DNA]</scope>
    <source>
        <strain evidence="2 3">DSM 4337</strain>
    </source>
</reference>
<name>A0A177KHG2_9BACI</name>
<dbReference type="Gene3D" id="3.20.20.80">
    <property type="entry name" value="Glycosidases"/>
    <property type="match status" value="1"/>
</dbReference>
<dbReference type="EMBL" id="LQWZ01000037">
    <property type="protein sequence ID" value="OAH52828.1"/>
    <property type="molecule type" value="Genomic_DNA"/>
</dbReference>
<evidence type="ECO:0000313" key="2">
    <source>
        <dbReference type="EMBL" id="OAH52828.1"/>
    </source>
</evidence>
<keyword evidence="1" id="KW-0812">Transmembrane</keyword>
<gene>
    <name evidence="2" type="ORF">AWH48_13530</name>
</gene>
<evidence type="ECO:0000313" key="3">
    <source>
        <dbReference type="Proteomes" id="UP000077271"/>
    </source>
</evidence>
<dbReference type="InterPro" id="IPR017853">
    <property type="entry name" value="GH"/>
</dbReference>
<organism evidence="2 3">
    <name type="scientific">Domibacillus aminovorans</name>
    <dbReference type="NCBI Taxonomy" id="29332"/>
    <lineage>
        <taxon>Bacteria</taxon>
        <taxon>Bacillati</taxon>
        <taxon>Bacillota</taxon>
        <taxon>Bacilli</taxon>
        <taxon>Bacillales</taxon>
        <taxon>Bacillaceae</taxon>
        <taxon>Domibacillus</taxon>
    </lineage>
</organism>
<keyword evidence="1" id="KW-0472">Membrane</keyword>
<evidence type="ECO:0000256" key="1">
    <source>
        <dbReference type="SAM" id="Phobius"/>
    </source>
</evidence>
<dbReference type="Proteomes" id="UP000077271">
    <property type="component" value="Unassembled WGS sequence"/>
</dbReference>
<sequence>MQIRNEQRIRQMIKKRIKFRYLVLLFLFIVLVIPFGWWFITPSKDLDIVVLNKTFPAERNASGEVSKLDYSKQRGLYWLMGYLGIRNPETNKSYDVSRDYYGNFLVGGKFVSKPFQKLTHVPDVIFLSDMYGTGKSKINGEELDGVSGLTKDEVGLISTYYAKGTTVFGEYNIAGDPTNSSVSKELEEIFGVNFTGLAGKFFSDLSSSVDVPNWIRDIYEQQYGKKWNLTGGGIVVAGNNRIVVLQRDIGFTGNSIQIAMTKDNVNHYGTETVDYYNWFEIVKPSEEATVIAWYNLNLTDEGKNQLKPFGLDDQFPAIIANQHSYYMAGDFTDYRGPDKIKQFLGATTLYKYFSVNSEGDLSYFYWHFYVPFMSKVLKEMEPLNQEVFKAVNEVADDGSRLVSKIVDKQFAVYQNGVWKPMYINGVNIGSTVPGNAEGTLPNDPAFYTDWFEQIANMNANTIRVYTRMPSVFYRALDTYNYSHPDQLLYLLQNISVDHEPASGNYLDEAYQLAFEQELENMVNAIHGNANIKKADGEDSDLYVNDVSGYLLGYLVAPDLSTNNVSLTDAGNSTYQFNGEYASASADATPTEAWLISIINKTYLYEQTNYNMQHPTSIVSIPELDTVYQEKYNPIEQLNNKSLDIMNHIVITNKVTSGFFGAYDIFPDQPGLMNSDTMEDQPSFTGYKEYLNNLMTSQSKYPVLISEFGLSTSGSTTEDQQGEGLVSLIKIIKDSGAMGGLIYEWADEWGQSSEFTSPLMIPYKHGILWHNTVDPVQNYGIVALEPPIPADYSMNLRGSDLLDTLSLTTDESYFYIKAVMNDLPDFNKQKIMIYLDTIDRKSGEYMLAPDVNENWSGVEFNIDIESQDKADLLVIPNYNASRGTYYTSVSTAGVFERMMRQLTPEYVTKSGVKIAATFEDGSTLIPGRFENSDSHFYFDGNTLNVRIPWARLNFTDPSRLLVLNDEKNKGLLMNTKDTLSVRMTDGIVTSLVIMNKVTNQIDYQFPESVTSSGYRTFAWNTWDVPQVVSRNKTSYDRIKEAFEYDNMDNNEGVQ</sequence>
<dbReference type="AlphaFoldDB" id="A0A177KHG2"/>
<dbReference type="SUPFAM" id="SSF51445">
    <property type="entry name" value="(Trans)glycosidases"/>
    <property type="match status" value="1"/>
</dbReference>
<accession>A0A177KHG2</accession>
<protein>
    <submittedName>
        <fullName evidence="2">Uncharacterized protein</fullName>
    </submittedName>
</protein>
<feature type="transmembrane region" description="Helical" evidence="1">
    <location>
        <begin position="21"/>
        <end position="40"/>
    </location>
</feature>